<gene>
    <name evidence="1" type="ORF">HDA39_006798</name>
</gene>
<proteinExistence type="predicted"/>
<accession>A0A7W9JDB2</accession>
<dbReference type="EMBL" id="JACHMY010000001">
    <property type="protein sequence ID" value="MBB5840064.1"/>
    <property type="molecule type" value="Genomic_DNA"/>
</dbReference>
<organism evidence="1 2">
    <name type="scientific">Kribbella italica</name>
    <dbReference type="NCBI Taxonomy" id="1540520"/>
    <lineage>
        <taxon>Bacteria</taxon>
        <taxon>Bacillati</taxon>
        <taxon>Actinomycetota</taxon>
        <taxon>Actinomycetes</taxon>
        <taxon>Propionibacteriales</taxon>
        <taxon>Kribbellaceae</taxon>
        <taxon>Kribbella</taxon>
    </lineage>
</organism>
<keyword evidence="2" id="KW-1185">Reference proteome</keyword>
<evidence type="ECO:0000313" key="2">
    <source>
        <dbReference type="Proteomes" id="UP000549971"/>
    </source>
</evidence>
<sequence>MTSTGNGTTPTVATLCHAIWQLERELDLLSWRIQGAHPWPIIRMRVFHELTKRGGIHGEPHPVRRTRSDKARLVGKHVAGVVGKNPFLASGAYDALVVPHPRKPAGIEIYTDKLRTELGSSALVLDSGINGTPLAGSRNLDFFTSAAGAVRSRSIDARTTTIANALEALTGVKVPIGALVAREIPKHLRLRTLYRALLRRHRIKTVYSVVPYFHQHITGAARDLGVPVIELQHGAISPFHLGYSYPGSPVVADQPDELWCFGSYWETVAELPAGMSTAVIGAPFLPAADASLKIDDQVLFLSQGTIGPALLDFAVEFSAARPELDVVFRLHPSEHLTDYAVPSGSRVRLSAGSAESTVELQRAAAYQVGVSTTALFEGMALGCRTAVAELPGHEYLQPVVDLGDALLAPDAATLAARLEDAPVCADSSVYYAADQLSAVLKDPSR</sequence>
<name>A0A7W9JDB2_9ACTN</name>
<evidence type="ECO:0000313" key="1">
    <source>
        <dbReference type="EMBL" id="MBB5840064.1"/>
    </source>
</evidence>
<comment type="caution">
    <text evidence="1">The sequence shown here is derived from an EMBL/GenBank/DDBJ whole genome shotgun (WGS) entry which is preliminary data.</text>
</comment>
<protein>
    <submittedName>
        <fullName evidence="1">Uncharacterized protein</fullName>
    </submittedName>
</protein>
<dbReference type="AlphaFoldDB" id="A0A7W9JDB2"/>
<reference evidence="1 2" key="1">
    <citation type="submission" date="2020-08" db="EMBL/GenBank/DDBJ databases">
        <title>Sequencing the genomes of 1000 actinobacteria strains.</title>
        <authorList>
            <person name="Klenk H.-P."/>
        </authorList>
    </citation>
    <scope>NUCLEOTIDE SEQUENCE [LARGE SCALE GENOMIC DNA]</scope>
    <source>
        <strain evidence="1 2">DSM 28967</strain>
    </source>
</reference>
<dbReference type="Proteomes" id="UP000549971">
    <property type="component" value="Unassembled WGS sequence"/>
</dbReference>